<dbReference type="EMBL" id="MSFO01000001">
    <property type="protein sequence ID" value="PLB54183.1"/>
    <property type="molecule type" value="Genomic_DNA"/>
</dbReference>
<dbReference type="InterPro" id="IPR013595">
    <property type="entry name" value="Pept_S33_TAP-like_C"/>
</dbReference>
<dbReference type="RefSeq" id="XP_024709485.1">
    <property type="nucleotide sequence ID" value="XM_024854255.1"/>
</dbReference>
<dbReference type="InterPro" id="IPR000073">
    <property type="entry name" value="AB_hydrolase_1"/>
</dbReference>
<dbReference type="Proteomes" id="UP000234275">
    <property type="component" value="Unassembled WGS sequence"/>
</dbReference>
<dbReference type="OrthoDB" id="425534at2759"/>
<feature type="domain" description="AB hydrolase-1" evidence="4">
    <location>
        <begin position="144"/>
        <end position="235"/>
    </location>
</feature>
<sequence>MLSFSLTLLLASVIAISQATPLRLRSRQRGIQWQQCPDEKDSPLQCANLTVPLDYSGELSNATVPLELFRVPAPNNRSNGSVLLNFGGPGANGRLSLFSYKEILQGITGGNHDLIAVVPRGTGNNTLRFSCYNTELERMTSDLVYDLPNGLSSDTAVGKLWVHSKFKADACYATQNKTGSFVSTASTARDFMSVVDALDEDGMLRYWGISYGTVLGSTLAAMYPDRIDKMVLDAVVNLHEYYQNKEREMFSDADNVFRGFCSGCVDSPETCPLGRNTTAAELEASIYSMIEKIKYNPYSVTVPVLGPTIIDYTTVRTRIISDLYSPVLWPSTASFLNGLLTGNGSAVAEYLASVSVRPSGMEAEAQFGVKCSDAFATMSSAEELAITIQTRQQSSRIGGDTADYVPMVCAHWKLAAKERYDGDFRVKTKTPVLFIGNTHDPVTPLVSARNVSSGFEGSVLLQHDGYGHGSLELASLCTAKATRAYFRNGTLPEANTKCDTTGSLFSGETGWDEVLEELGKK</sequence>
<dbReference type="GO" id="GO:0016787">
    <property type="term" value="F:hydrolase activity"/>
    <property type="evidence" value="ECO:0007669"/>
    <property type="project" value="UniProtKB-KW"/>
</dbReference>
<dbReference type="Pfam" id="PF08386">
    <property type="entry name" value="Abhydrolase_4"/>
    <property type="match status" value="1"/>
</dbReference>
<comment type="caution">
    <text evidence="6">The sequence shown here is derived from an EMBL/GenBank/DDBJ whole genome shotgun (WGS) entry which is preliminary data.</text>
</comment>
<organism evidence="6 7">
    <name type="scientific">Aspergillus steynii IBT 23096</name>
    <dbReference type="NCBI Taxonomy" id="1392250"/>
    <lineage>
        <taxon>Eukaryota</taxon>
        <taxon>Fungi</taxon>
        <taxon>Dikarya</taxon>
        <taxon>Ascomycota</taxon>
        <taxon>Pezizomycotina</taxon>
        <taxon>Eurotiomycetes</taxon>
        <taxon>Eurotiomycetidae</taxon>
        <taxon>Eurotiales</taxon>
        <taxon>Aspergillaceae</taxon>
        <taxon>Aspergillus</taxon>
        <taxon>Aspergillus subgen. Circumdati</taxon>
    </lineage>
</organism>
<dbReference type="GeneID" id="36561961"/>
<dbReference type="AlphaFoldDB" id="A0A2I2GMS7"/>
<dbReference type="InterPro" id="IPR051601">
    <property type="entry name" value="Serine_prot/Carboxylest_S33"/>
</dbReference>
<keyword evidence="7" id="KW-1185">Reference proteome</keyword>
<evidence type="ECO:0000256" key="1">
    <source>
        <dbReference type="ARBA" id="ARBA00010088"/>
    </source>
</evidence>
<feature type="signal peptide" evidence="3">
    <location>
        <begin position="1"/>
        <end position="19"/>
    </location>
</feature>
<protein>
    <submittedName>
        <fullName evidence="6">Proteinase</fullName>
    </submittedName>
</protein>
<name>A0A2I2GMS7_9EURO</name>
<feature type="domain" description="Peptidase S33 tripeptidyl aminopeptidase-like C-terminal" evidence="5">
    <location>
        <begin position="399"/>
        <end position="498"/>
    </location>
</feature>
<keyword evidence="3" id="KW-0732">Signal</keyword>
<reference evidence="6 7" key="1">
    <citation type="submission" date="2016-12" db="EMBL/GenBank/DDBJ databases">
        <title>The genomes of Aspergillus section Nigri reveals drivers in fungal speciation.</title>
        <authorList>
            <consortium name="DOE Joint Genome Institute"/>
            <person name="Vesth T.C."/>
            <person name="Nybo J."/>
            <person name="Theobald S."/>
            <person name="Brandl J."/>
            <person name="Frisvad J.C."/>
            <person name="Nielsen K.F."/>
            <person name="Lyhne E.K."/>
            <person name="Kogle M.E."/>
            <person name="Kuo A."/>
            <person name="Riley R."/>
            <person name="Clum A."/>
            <person name="Nolan M."/>
            <person name="Lipzen A."/>
            <person name="Salamov A."/>
            <person name="Henrissat B."/>
            <person name="Wiebenga A."/>
            <person name="De Vries R.P."/>
            <person name="Grigoriev I.V."/>
            <person name="Mortensen U.H."/>
            <person name="Andersen M.R."/>
            <person name="Baker S.E."/>
        </authorList>
    </citation>
    <scope>NUCLEOTIDE SEQUENCE [LARGE SCALE GENOMIC DNA]</scope>
    <source>
        <strain evidence="6 7">IBT 23096</strain>
    </source>
</reference>
<evidence type="ECO:0000256" key="2">
    <source>
        <dbReference type="ARBA" id="ARBA00022801"/>
    </source>
</evidence>
<dbReference type="Pfam" id="PF00561">
    <property type="entry name" value="Abhydrolase_1"/>
    <property type="match status" value="1"/>
</dbReference>
<dbReference type="SUPFAM" id="SSF53474">
    <property type="entry name" value="alpha/beta-Hydrolases"/>
    <property type="match status" value="1"/>
</dbReference>
<feature type="chain" id="PRO_5014136521" evidence="3">
    <location>
        <begin position="20"/>
        <end position="521"/>
    </location>
</feature>
<keyword evidence="2" id="KW-0378">Hydrolase</keyword>
<evidence type="ECO:0000256" key="3">
    <source>
        <dbReference type="SAM" id="SignalP"/>
    </source>
</evidence>
<dbReference type="STRING" id="1392250.A0A2I2GMS7"/>
<evidence type="ECO:0000259" key="5">
    <source>
        <dbReference type="Pfam" id="PF08386"/>
    </source>
</evidence>
<comment type="similarity">
    <text evidence="1">Belongs to the peptidase S33 family.</text>
</comment>
<dbReference type="PANTHER" id="PTHR43248">
    <property type="entry name" value="2-SUCCINYL-6-HYDROXY-2,4-CYCLOHEXADIENE-1-CARBOXYLATE SYNTHASE"/>
    <property type="match status" value="1"/>
</dbReference>
<accession>A0A2I2GMS7</accession>
<evidence type="ECO:0000259" key="4">
    <source>
        <dbReference type="Pfam" id="PF00561"/>
    </source>
</evidence>
<dbReference type="PANTHER" id="PTHR43248:SF25">
    <property type="entry name" value="AB HYDROLASE-1 DOMAIN-CONTAINING PROTEIN-RELATED"/>
    <property type="match status" value="1"/>
</dbReference>
<evidence type="ECO:0000313" key="7">
    <source>
        <dbReference type="Proteomes" id="UP000234275"/>
    </source>
</evidence>
<evidence type="ECO:0000313" key="6">
    <source>
        <dbReference type="EMBL" id="PLB54183.1"/>
    </source>
</evidence>
<proteinExistence type="inferred from homology"/>
<dbReference type="InterPro" id="IPR029058">
    <property type="entry name" value="AB_hydrolase_fold"/>
</dbReference>
<dbReference type="VEuPathDB" id="FungiDB:P170DRAFT_504971"/>
<dbReference type="Gene3D" id="3.40.50.1820">
    <property type="entry name" value="alpha/beta hydrolase"/>
    <property type="match status" value="1"/>
</dbReference>
<gene>
    <name evidence="6" type="ORF">P170DRAFT_504971</name>
</gene>